<dbReference type="Proteomes" id="UP000014809">
    <property type="component" value="Chromosome"/>
</dbReference>
<keyword evidence="2" id="KW-1133">Transmembrane helix</keyword>
<proteinExistence type="predicted"/>
<dbReference type="RefSeq" id="WP_020440529.1">
    <property type="nucleotide sequence ID" value="NC_021663.1"/>
</dbReference>
<keyword evidence="2" id="KW-0812">Transmembrane</keyword>
<accession>S4XCE0</accession>
<sequence>MMQQNMPENPWNPAGSGETQQWAVPAPAPERGAGNGGLITAVVAAALALALLGGVLWWFFGSGGDSETTASTEAPSFTAPVTQTATVSESESVSEPEPTADTSTGSSGSSSSSSSSGSNSSAPRTNLSSLPSGLGYSGWTNLSGASCNADDTWVYAGGNSSTKVVVCRVGSDGDFYYRGYRNGDSLERDVDMSSADVADGYYVIPADPSTIVIDGDTLTVYRNGEVTTTEDFNGNAWADTDA</sequence>
<feature type="compositionally biased region" description="Polar residues" evidence="1">
    <location>
        <begin position="68"/>
        <end position="86"/>
    </location>
</feature>
<feature type="region of interest" description="Disordered" evidence="1">
    <location>
        <begin position="68"/>
        <end position="127"/>
    </location>
</feature>
<feature type="compositionally biased region" description="Low complexity" evidence="1">
    <location>
        <begin position="87"/>
        <end position="127"/>
    </location>
</feature>
<evidence type="ECO:0000256" key="2">
    <source>
        <dbReference type="SAM" id="Phobius"/>
    </source>
</evidence>
<dbReference type="AlphaFoldDB" id="S4XCE0"/>
<dbReference type="STRING" id="1200352.A606_02555"/>
<reference evidence="3 4" key="1">
    <citation type="submission" date="2012-06" db="EMBL/GenBank/DDBJ databases">
        <title>Complete genome sequence of Corynebacterium terpenotabidum Y-11 (=DSM 44721).</title>
        <authorList>
            <person name="Ruckert C."/>
            <person name="Albersmeier A."/>
            <person name="Al-Dilaimi A."/>
            <person name="Szczepanowski R."/>
            <person name="Kalinowski J."/>
        </authorList>
    </citation>
    <scope>NUCLEOTIDE SEQUENCE [LARGE SCALE GENOMIC DNA]</scope>
    <source>
        <strain evidence="3 4">Y-11</strain>
    </source>
</reference>
<name>S4XCE0_9CORY</name>
<dbReference type="OrthoDB" id="4427997at2"/>
<keyword evidence="2" id="KW-0472">Membrane</keyword>
<evidence type="ECO:0000313" key="4">
    <source>
        <dbReference type="Proteomes" id="UP000014809"/>
    </source>
</evidence>
<dbReference type="eggNOG" id="ENOG5030UCR">
    <property type="taxonomic scope" value="Bacteria"/>
</dbReference>
<dbReference type="KEGG" id="cter:A606_02555"/>
<evidence type="ECO:0000313" key="3">
    <source>
        <dbReference type="EMBL" id="AGP30164.1"/>
    </source>
</evidence>
<feature type="transmembrane region" description="Helical" evidence="2">
    <location>
        <begin position="38"/>
        <end position="60"/>
    </location>
</feature>
<protein>
    <recommendedName>
        <fullName evidence="5">Serine/threonine protein kinase</fullName>
    </recommendedName>
</protein>
<gene>
    <name evidence="3" type="ORF">A606_02555</name>
</gene>
<evidence type="ECO:0000256" key="1">
    <source>
        <dbReference type="SAM" id="MobiDB-lite"/>
    </source>
</evidence>
<feature type="region of interest" description="Disordered" evidence="1">
    <location>
        <begin position="1"/>
        <end position="29"/>
    </location>
</feature>
<keyword evidence="4" id="KW-1185">Reference proteome</keyword>
<evidence type="ECO:0008006" key="5">
    <source>
        <dbReference type="Google" id="ProtNLM"/>
    </source>
</evidence>
<dbReference type="PATRIC" id="fig|1200352.3.peg.513"/>
<organism evidence="3 4">
    <name type="scientific">Corynebacterium terpenotabidum Y-11</name>
    <dbReference type="NCBI Taxonomy" id="1200352"/>
    <lineage>
        <taxon>Bacteria</taxon>
        <taxon>Bacillati</taxon>
        <taxon>Actinomycetota</taxon>
        <taxon>Actinomycetes</taxon>
        <taxon>Mycobacteriales</taxon>
        <taxon>Corynebacteriaceae</taxon>
        <taxon>Corynebacterium</taxon>
    </lineage>
</organism>
<dbReference type="HOGENOM" id="CLU_1145692_0_0_11"/>
<dbReference type="EMBL" id="CP003696">
    <property type="protein sequence ID" value="AGP30164.1"/>
    <property type="molecule type" value="Genomic_DNA"/>
</dbReference>